<dbReference type="EMBL" id="BMAO01007865">
    <property type="protein sequence ID" value="GFR19057.1"/>
    <property type="molecule type" value="Genomic_DNA"/>
</dbReference>
<evidence type="ECO:0000313" key="3">
    <source>
        <dbReference type="Proteomes" id="UP000887116"/>
    </source>
</evidence>
<keyword evidence="3" id="KW-1185">Reference proteome</keyword>
<evidence type="ECO:0000313" key="2">
    <source>
        <dbReference type="EMBL" id="GFR19057.1"/>
    </source>
</evidence>
<feature type="compositionally biased region" description="Basic residues" evidence="1">
    <location>
        <begin position="27"/>
        <end position="43"/>
    </location>
</feature>
<dbReference type="AlphaFoldDB" id="A0A8X6LSI1"/>
<proteinExistence type="predicted"/>
<organism evidence="2 3">
    <name type="scientific">Trichonephila clavata</name>
    <name type="common">Joro spider</name>
    <name type="synonym">Nephila clavata</name>
    <dbReference type="NCBI Taxonomy" id="2740835"/>
    <lineage>
        <taxon>Eukaryota</taxon>
        <taxon>Metazoa</taxon>
        <taxon>Ecdysozoa</taxon>
        <taxon>Arthropoda</taxon>
        <taxon>Chelicerata</taxon>
        <taxon>Arachnida</taxon>
        <taxon>Araneae</taxon>
        <taxon>Araneomorphae</taxon>
        <taxon>Entelegynae</taxon>
        <taxon>Araneoidea</taxon>
        <taxon>Nephilidae</taxon>
        <taxon>Trichonephila</taxon>
    </lineage>
</organism>
<dbReference type="Proteomes" id="UP000887116">
    <property type="component" value="Unassembled WGS sequence"/>
</dbReference>
<protein>
    <submittedName>
        <fullName evidence="2">Uncharacterized protein</fullName>
    </submittedName>
</protein>
<comment type="caution">
    <text evidence="2">The sequence shown here is derived from an EMBL/GenBank/DDBJ whole genome shotgun (WGS) entry which is preliminary data.</text>
</comment>
<name>A0A8X6LSI1_TRICU</name>
<gene>
    <name evidence="2" type="ORF">TNCT_212951</name>
</gene>
<accession>A0A8X6LSI1</accession>
<evidence type="ECO:0000256" key="1">
    <source>
        <dbReference type="SAM" id="MobiDB-lite"/>
    </source>
</evidence>
<feature type="region of interest" description="Disordered" evidence="1">
    <location>
        <begin position="1"/>
        <end position="51"/>
    </location>
</feature>
<reference evidence="2" key="1">
    <citation type="submission" date="2020-07" db="EMBL/GenBank/DDBJ databases">
        <title>Multicomponent nature underlies the extraordinary mechanical properties of spider dragline silk.</title>
        <authorList>
            <person name="Kono N."/>
            <person name="Nakamura H."/>
            <person name="Mori M."/>
            <person name="Yoshida Y."/>
            <person name="Ohtoshi R."/>
            <person name="Malay A.D."/>
            <person name="Moran D.A.P."/>
            <person name="Tomita M."/>
            <person name="Numata K."/>
            <person name="Arakawa K."/>
        </authorList>
    </citation>
    <scope>NUCLEOTIDE SEQUENCE</scope>
</reference>
<sequence>MRVSLSGTQGCRRKESAANTGKGSRSSARKKKQSSMGRKRNRKAPVIEKISTVPRAKEEIKLSYSLEENSSNQNFKMENKAEDLI</sequence>